<dbReference type="Proteomes" id="UP000537131">
    <property type="component" value="Unassembled WGS sequence"/>
</dbReference>
<organism evidence="1 2">
    <name type="scientific">Clostridium muellerianum</name>
    <dbReference type="NCBI Taxonomy" id="2716538"/>
    <lineage>
        <taxon>Bacteria</taxon>
        <taxon>Bacillati</taxon>
        <taxon>Bacillota</taxon>
        <taxon>Clostridia</taxon>
        <taxon>Eubacteriales</taxon>
        <taxon>Clostridiaceae</taxon>
        <taxon>Clostridium</taxon>
    </lineage>
</organism>
<sequence length="325" mass="38705">MELFSEIYSCYYKVMEKILNTASKEPVTQEIITNIINNNGFSESAFYILPKLIHGDWQLLDEKDGKYISKLNGEVKRPLTLLEKSWLKAILSDKRIVLFLKQQEILYLKQYLKDVEPLFDVNDFYYYDMFLDGDNYEDENYIRNFRMVIEALKDKRAITICFENRKRGFIIGSYIPLKIQYSSKNDKFRVYTVRIRYNKIVTRAIINIARISSIESSNEKFIGDIEELYKYINQSKCTEPVVIEISKERNALERCMLHFASYEKRTEYDEETDKYISYIYYDKQDEKELLIRILSFGPVIKVLGPKTFLNLVKDRVKSQLELLEM</sequence>
<proteinExistence type="predicted"/>
<dbReference type="RefSeq" id="WP_169298054.1">
    <property type="nucleotide sequence ID" value="NZ_JABBNI010000022.1"/>
</dbReference>
<name>A0A7Y0HMZ5_9CLOT</name>
<reference evidence="1 2" key="1">
    <citation type="submission" date="2020-06" db="EMBL/GenBank/DDBJ databases">
        <title>Complete Genome Sequence of Clostridium muelleri sp. nov. P21T, an Acid-Alcohol Producing Acetogen Isolated from Old Hay.</title>
        <authorList>
            <person name="Duncan K.E."/>
            <person name="Tanner R.S."/>
        </authorList>
    </citation>
    <scope>NUCLEOTIDE SEQUENCE [LARGE SCALE GENOMIC DNA]</scope>
    <source>
        <strain evidence="1 2">P21</strain>
    </source>
</reference>
<evidence type="ECO:0000313" key="2">
    <source>
        <dbReference type="Proteomes" id="UP000537131"/>
    </source>
</evidence>
<gene>
    <name evidence="1" type="ORF">HBE96_12320</name>
</gene>
<dbReference type="AlphaFoldDB" id="A0A7Y0HMZ5"/>
<keyword evidence="2" id="KW-1185">Reference proteome</keyword>
<accession>A0A7Y0HMZ5</accession>
<comment type="caution">
    <text evidence="1">The sequence shown here is derived from an EMBL/GenBank/DDBJ whole genome shotgun (WGS) entry which is preliminary data.</text>
</comment>
<dbReference type="EMBL" id="JABBNI010000022">
    <property type="protein sequence ID" value="NMM63449.1"/>
    <property type="molecule type" value="Genomic_DNA"/>
</dbReference>
<protein>
    <submittedName>
        <fullName evidence="1">WYL domain-containing protein</fullName>
    </submittedName>
</protein>
<evidence type="ECO:0000313" key="1">
    <source>
        <dbReference type="EMBL" id="NMM63449.1"/>
    </source>
</evidence>